<accession>A0A7Z0J993</accession>
<sequence>MNTTPAFRTGVALCASMGALAVFSFLAALIWPGPPFALALAVGVAGAVTLAAVPAAYRGGRTGALTVIGAQVAAMLLAAGVYVDPSAPMWAVWVTTATIVVMVAGVALMLTGLRRSVVAR</sequence>
<dbReference type="Proteomes" id="UP000572051">
    <property type="component" value="Unassembled WGS sequence"/>
</dbReference>
<proteinExistence type="predicted"/>
<evidence type="ECO:0000313" key="3">
    <source>
        <dbReference type="Proteomes" id="UP000572051"/>
    </source>
</evidence>
<protein>
    <submittedName>
        <fullName evidence="2">FtsH-binding integral membrane protein</fullName>
    </submittedName>
</protein>
<keyword evidence="3" id="KW-1185">Reference proteome</keyword>
<feature type="transmembrane region" description="Helical" evidence="1">
    <location>
        <begin position="12"/>
        <end position="31"/>
    </location>
</feature>
<name>A0A7Z0J993_9ACTN</name>
<keyword evidence="1" id="KW-1133">Transmembrane helix</keyword>
<keyword evidence="1" id="KW-0472">Membrane</keyword>
<keyword evidence="1" id="KW-0812">Transmembrane</keyword>
<dbReference type="AlphaFoldDB" id="A0A7Z0J993"/>
<dbReference type="EMBL" id="JACCFS010000001">
    <property type="protein sequence ID" value="NYJ33467.1"/>
    <property type="molecule type" value="Genomic_DNA"/>
</dbReference>
<gene>
    <name evidence="2" type="ORF">HNR10_001348</name>
</gene>
<comment type="caution">
    <text evidence="2">The sequence shown here is derived from an EMBL/GenBank/DDBJ whole genome shotgun (WGS) entry which is preliminary data.</text>
</comment>
<reference evidence="2 3" key="1">
    <citation type="submission" date="2020-07" db="EMBL/GenBank/DDBJ databases">
        <title>Sequencing the genomes of 1000 actinobacteria strains.</title>
        <authorList>
            <person name="Klenk H.-P."/>
        </authorList>
    </citation>
    <scope>NUCLEOTIDE SEQUENCE [LARGE SCALE GENOMIC DNA]</scope>
    <source>
        <strain evidence="2 3">DSM 44442</strain>
    </source>
</reference>
<feature type="transmembrane region" description="Helical" evidence="1">
    <location>
        <begin position="64"/>
        <end position="83"/>
    </location>
</feature>
<evidence type="ECO:0000256" key="1">
    <source>
        <dbReference type="SAM" id="Phobius"/>
    </source>
</evidence>
<dbReference type="RefSeq" id="WP_179821659.1">
    <property type="nucleotide sequence ID" value="NZ_JACCFS010000001.1"/>
</dbReference>
<feature type="transmembrane region" description="Helical" evidence="1">
    <location>
        <begin position="37"/>
        <end position="57"/>
    </location>
</feature>
<organism evidence="2 3">
    <name type="scientific">Nocardiopsis aegyptia</name>
    <dbReference type="NCBI Taxonomy" id="220378"/>
    <lineage>
        <taxon>Bacteria</taxon>
        <taxon>Bacillati</taxon>
        <taxon>Actinomycetota</taxon>
        <taxon>Actinomycetes</taxon>
        <taxon>Streptosporangiales</taxon>
        <taxon>Nocardiopsidaceae</taxon>
        <taxon>Nocardiopsis</taxon>
    </lineage>
</organism>
<evidence type="ECO:0000313" key="2">
    <source>
        <dbReference type="EMBL" id="NYJ33467.1"/>
    </source>
</evidence>
<feature type="transmembrane region" description="Helical" evidence="1">
    <location>
        <begin position="89"/>
        <end position="110"/>
    </location>
</feature>